<gene>
    <name evidence="3" type="ORF">PSFLO_00352</name>
</gene>
<organism evidence="3 4">
    <name type="scientific">Pseudozyma flocculosa</name>
    <dbReference type="NCBI Taxonomy" id="84751"/>
    <lineage>
        <taxon>Eukaryota</taxon>
        <taxon>Fungi</taxon>
        <taxon>Dikarya</taxon>
        <taxon>Basidiomycota</taxon>
        <taxon>Ustilaginomycotina</taxon>
        <taxon>Ustilaginomycetes</taxon>
        <taxon>Ustilaginales</taxon>
        <taxon>Ustilaginaceae</taxon>
        <taxon>Pseudozyma</taxon>
    </lineage>
</organism>
<feature type="compositionally biased region" description="Low complexity" evidence="1">
    <location>
        <begin position="54"/>
        <end position="67"/>
    </location>
</feature>
<evidence type="ECO:0000256" key="1">
    <source>
        <dbReference type="SAM" id="MobiDB-lite"/>
    </source>
</evidence>
<evidence type="ECO:0000313" key="4">
    <source>
        <dbReference type="Proteomes" id="UP000323386"/>
    </source>
</evidence>
<sequence length="326" mass="35164">MSASSSTANLAAPSQQQEQQQRHAHLDASNSTAAGDASTSSPSNLSTREHRRNASALSSASATPAGSRPSSPTFQEIAQKAVISAVKQVDESKLDPHPDSDPDDDDDEHERERRRLAQVWAGAAPTTPYRHLFVSWPHQAIKKTFTIGVSAEDPNPPIFDMPQREVTERSAASCVLVTKHSPINATVHIIKGVRDRGDKNLGKPVTVSAKSVLGNVVLKVPEYHGSRPLHLRAKTTKGDLTVFLPASFAGLLTWKSESGTLKLSQAIQARYKRLDDRAHKHRGTAKIIPSVASGNRGDACELINKSGTITIMEAGEEKKHEGCSVM</sequence>
<feature type="region of interest" description="Disordered" evidence="1">
    <location>
        <begin position="1"/>
        <end position="75"/>
    </location>
</feature>
<feature type="compositionally biased region" description="Polar residues" evidence="1">
    <location>
        <begin position="1"/>
        <end position="14"/>
    </location>
</feature>
<feature type="compositionally biased region" description="Polar residues" evidence="1">
    <location>
        <begin position="28"/>
        <end position="46"/>
    </location>
</feature>
<dbReference type="Proteomes" id="UP000323386">
    <property type="component" value="Unassembled WGS sequence"/>
</dbReference>
<dbReference type="Pfam" id="PF24016">
    <property type="entry name" value="DUF7330"/>
    <property type="match status" value="1"/>
</dbReference>
<name>A0A5C3EUY2_9BASI</name>
<evidence type="ECO:0000313" key="3">
    <source>
        <dbReference type="EMBL" id="SPO34881.1"/>
    </source>
</evidence>
<evidence type="ECO:0000259" key="2">
    <source>
        <dbReference type="Pfam" id="PF24016"/>
    </source>
</evidence>
<feature type="region of interest" description="Disordered" evidence="1">
    <location>
        <begin position="88"/>
        <end position="113"/>
    </location>
</feature>
<feature type="domain" description="DUF7330" evidence="2">
    <location>
        <begin position="132"/>
        <end position="311"/>
    </location>
</feature>
<proteinExistence type="predicted"/>
<keyword evidence="4" id="KW-1185">Reference proteome</keyword>
<dbReference type="AlphaFoldDB" id="A0A5C3EUY2"/>
<feature type="compositionally biased region" description="Basic and acidic residues" evidence="1">
    <location>
        <begin position="88"/>
        <end position="100"/>
    </location>
</feature>
<dbReference type="OrthoDB" id="5289249at2759"/>
<dbReference type="InterPro" id="IPR055754">
    <property type="entry name" value="DUF7330"/>
</dbReference>
<accession>A0A5C3EUY2</accession>
<dbReference type="EMBL" id="OOIP01000001">
    <property type="protein sequence ID" value="SPO34881.1"/>
    <property type="molecule type" value="Genomic_DNA"/>
</dbReference>
<reference evidence="3 4" key="1">
    <citation type="submission" date="2018-03" db="EMBL/GenBank/DDBJ databases">
        <authorList>
            <person name="Guldener U."/>
        </authorList>
    </citation>
    <scope>NUCLEOTIDE SEQUENCE [LARGE SCALE GENOMIC DNA]</scope>
    <source>
        <strain evidence="3 4">DAOM196992</strain>
    </source>
</reference>
<protein>
    <recommendedName>
        <fullName evidence="2">DUF7330 domain-containing protein</fullName>
    </recommendedName>
</protein>